<sequence>MESLLVGFWMLNSLYNTVTESHTESVCIGIIEIFNGINDPGRGTALIGFALNEKVFSCRAPTTNFNHSDATGDDIIS</sequence>
<evidence type="ECO:0000313" key="1">
    <source>
        <dbReference type="EMBL" id="GET41906.1"/>
    </source>
</evidence>
<protein>
    <submittedName>
        <fullName evidence="1">Uncharacterized protein</fullName>
    </submittedName>
</protein>
<gene>
    <name evidence="1" type="ORF">MiSe_67200</name>
</gene>
<proteinExistence type="predicted"/>
<comment type="caution">
    <text evidence="1">The sequence shown here is derived from an EMBL/GenBank/DDBJ whole genome shotgun (WGS) entry which is preliminary data.</text>
</comment>
<name>A0AAV3XM85_9CYAN</name>
<organism evidence="1 2">
    <name type="scientific">Microseira wollei NIES-4236</name>
    <dbReference type="NCBI Taxonomy" id="2530354"/>
    <lineage>
        <taxon>Bacteria</taxon>
        <taxon>Bacillati</taxon>
        <taxon>Cyanobacteriota</taxon>
        <taxon>Cyanophyceae</taxon>
        <taxon>Oscillatoriophycideae</taxon>
        <taxon>Aerosakkonematales</taxon>
        <taxon>Aerosakkonemataceae</taxon>
        <taxon>Microseira</taxon>
    </lineage>
</organism>
<evidence type="ECO:0000313" key="2">
    <source>
        <dbReference type="Proteomes" id="UP001050975"/>
    </source>
</evidence>
<dbReference type="Proteomes" id="UP001050975">
    <property type="component" value="Unassembled WGS sequence"/>
</dbReference>
<reference evidence="1" key="1">
    <citation type="submission" date="2019-10" db="EMBL/GenBank/DDBJ databases">
        <title>Draft genome sequece of Microseira wollei NIES-4236.</title>
        <authorList>
            <person name="Yamaguchi H."/>
            <person name="Suzuki S."/>
            <person name="Kawachi M."/>
        </authorList>
    </citation>
    <scope>NUCLEOTIDE SEQUENCE</scope>
    <source>
        <strain evidence="1">NIES-4236</strain>
    </source>
</reference>
<dbReference type="AlphaFoldDB" id="A0AAV3XM85"/>
<keyword evidence="2" id="KW-1185">Reference proteome</keyword>
<dbReference type="EMBL" id="BLAY01000139">
    <property type="protein sequence ID" value="GET41906.1"/>
    <property type="molecule type" value="Genomic_DNA"/>
</dbReference>
<accession>A0AAV3XM85</accession>